<dbReference type="GO" id="GO:0016020">
    <property type="term" value="C:membrane"/>
    <property type="evidence" value="ECO:0007669"/>
    <property type="project" value="GOC"/>
</dbReference>
<evidence type="ECO:0000256" key="4">
    <source>
        <dbReference type="ARBA" id="ARBA00020902"/>
    </source>
</evidence>
<evidence type="ECO:0000256" key="3">
    <source>
        <dbReference type="ARBA" id="ARBA00012687"/>
    </source>
</evidence>
<evidence type="ECO:0000256" key="2">
    <source>
        <dbReference type="ARBA" id="ARBA00007868"/>
    </source>
</evidence>
<evidence type="ECO:0000256" key="11">
    <source>
        <dbReference type="NCBIfam" id="TIGR00215"/>
    </source>
</evidence>
<dbReference type="InterPro" id="IPR003835">
    <property type="entry name" value="Glyco_trans_19"/>
</dbReference>
<dbReference type="GO" id="GO:0009245">
    <property type="term" value="P:lipid A biosynthetic process"/>
    <property type="evidence" value="ECO:0007669"/>
    <property type="project" value="UniProtKB-UniRule"/>
</dbReference>
<comment type="similarity">
    <text evidence="2">Belongs to the LpxB family.</text>
</comment>
<evidence type="ECO:0000313" key="12">
    <source>
        <dbReference type="EMBL" id="OLY43000.1"/>
    </source>
</evidence>
<sequence>MSDGPIKIAIVAGEESGDLLGADLISALARKTGRNIKLIGVGGAHLEALGLKSVFNVDDIALMGLGAVLKKLPKLILHIHRLARYIADEKPDCLIIIDSPDFTHRVAKKVRKFAPRIPIIKYIAPSVWAWRPERAKAMCSYIDHVLVVLPFEKKVMHDLQGPPATYVGHRLLTYPPLLTMEKMRLRHLEEKRSDPTVVVLPGSRHFEIRGLMPIFGAALEILKKRQPAINFVLPTLPRLADSVRKLMGEWPVKVDIVVGEDAKWAAFAKADAALAASGTVSLELALANIPMVLGYKADLFSKTFILPRVKVWSAALPNIIADRPVVPEYFNEFLRPGMLARQVEQLVVAGPVRQAQLDGFSLIKTTMKTSAPSGEIASQALLKYLKLH</sequence>
<keyword evidence="5" id="KW-0444">Lipid biosynthesis</keyword>
<dbReference type="GO" id="GO:0008915">
    <property type="term" value="F:lipid-A-disaccharide synthase activity"/>
    <property type="evidence" value="ECO:0007669"/>
    <property type="project" value="UniProtKB-UniRule"/>
</dbReference>
<dbReference type="RefSeq" id="WP_075870823.1">
    <property type="nucleotide sequence ID" value="NZ_CALYQA010000003.1"/>
</dbReference>
<dbReference type="EC" id="2.4.1.182" evidence="3 11"/>
<accession>A0A1R0F7R2</accession>
<dbReference type="OrthoDB" id="9801642at2"/>
<protein>
    <recommendedName>
        <fullName evidence="4 11">Lipid-A-disaccharide synthase</fullName>
        <ecNumber evidence="3 11">2.4.1.182</ecNumber>
    </recommendedName>
</protein>
<comment type="function">
    <text evidence="1">Condensation of UDP-2,3-diacylglucosamine and 2,3-diacylglucosamine-1-phosphate to form lipid A disaccharide, a precursor of lipid A, a phosphorylated glycolipid that anchors the lipopolysaccharide to the outer membrane of the cell.</text>
</comment>
<organism evidence="12 13">
    <name type="scientific">Bartonella apis</name>
    <dbReference type="NCBI Taxonomy" id="1686310"/>
    <lineage>
        <taxon>Bacteria</taxon>
        <taxon>Pseudomonadati</taxon>
        <taxon>Pseudomonadota</taxon>
        <taxon>Alphaproteobacteria</taxon>
        <taxon>Hyphomicrobiales</taxon>
        <taxon>Bartonellaceae</taxon>
        <taxon>Bartonella</taxon>
    </lineage>
</organism>
<evidence type="ECO:0000256" key="7">
    <source>
        <dbReference type="ARBA" id="ARBA00022676"/>
    </source>
</evidence>
<reference evidence="12 13" key="1">
    <citation type="submission" date="2016-12" db="EMBL/GenBank/DDBJ databases">
        <title>Comparative genomics of Bartonella apis.</title>
        <authorList>
            <person name="Engel P."/>
        </authorList>
    </citation>
    <scope>NUCLEOTIDE SEQUENCE [LARGE SCALE GENOMIC DNA]</scope>
    <source>
        <strain evidence="12 13">PEB0149</strain>
    </source>
</reference>
<keyword evidence="7 12" id="KW-0328">Glycosyltransferase</keyword>
<evidence type="ECO:0000256" key="6">
    <source>
        <dbReference type="ARBA" id="ARBA00022556"/>
    </source>
</evidence>
<dbReference type="EMBL" id="LXYT01000003">
    <property type="protein sequence ID" value="OLY43000.1"/>
    <property type="molecule type" value="Genomic_DNA"/>
</dbReference>
<dbReference type="Proteomes" id="UP000187344">
    <property type="component" value="Unassembled WGS sequence"/>
</dbReference>
<proteinExistence type="inferred from homology"/>
<keyword evidence="13" id="KW-1185">Reference proteome</keyword>
<name>A0A1R0F7R2_9HYPH</name>
<comment type="catalytic activity">
    <reaction evidence="10">
        <text>a lipid X + a UDP-2-N,3-O-bis[(3R)-3-hydroxyacyl]-alpha-D-glucosamine = a lipid A disaccharide + UDP + H(+)</text>
        <dbReference type="Rhea" id="RHEA:67828"/>
        <dbReference type="ChEBI" id="CHEBI:15378"/>
        <dbReference type="ChEBI" id="CHEBI:58223"/>
        <dbReference type="ChEBI" id="CHEBI:137748"/>
        <dbReference type="ChEBI" id="CHEBI:176338"/>
        <dbReference type="ChEBI" id="CHEBI:176343"/>
        <dbReference type="EC" id="2.4.1.182"/>
    </reaction>
</comment>
<evidence type="ECO:0000256" key="5">
    <source>
        <dbReference type="ARBA" id="ARBA00022516"/>
    </source>
</evidence>
<evidence type="ECO:0000256" key="10">
    <source>
        <dbReference type="ARBA" id="ARBA00048975"/>
    </source>
</evidence>
<evidence type="ECO:0000256" key="1">
    <source>
        <dbReference type="ARBA" id="ARBA00002056"/>
    </source>
</evidence>
<keyword evidence="6" id="KW-0441">Lipid A biosynthesis</keyword>
<dbReference type="PANTHER" id="PTHR30372">
    <property type="entry name" value="LIPID-A-DISACCHARIDE SYNTHASE"/>
    <property type="match status" value="1"/>
</dbReference>
<evidence type="ECO:0000256" key="9">
    <source>
        <dbReference type="ARBA" id="ARBA00023098"/>
    </source>
</evidence>
<gene>
    <name evidence="12" type="ORF">PEB0149_004180</name>
</gene>
<dbReference type="PANTHER" id="PTHR30372:SF4">
    <property type="entry name" value="LIPID-A-DISACCHARIDE SYNTHASE, MITOCHONDRIAL-RELATED"/>
    <property type="match status" value="1"/>
</dbReference>
<keyword evidence="8 12" id="KW-0808">Transferase</keyword>
<evidence type="ECO:0000256" key="8">
    <source>
        <dbReference type="ARBA" id="ARBA00022679"/>
    </source>
</evidence>
<keyword evidence="9" id="KW-0443">Lipid metabolism</keyword>
<dbReference type="SUPFAM" id="SSF53756">
    <property type="entry name" value="UDP-Glycosyltransferase/glycogen phosphorylase"/>
    <property type="match status" value="1"/>
</dbReference>
<comment type="caution">
    <text evidence="12">The sequence shown here is derived from an EMBL/GenBank/DDBJ whole genome shotgun (WGS) entry which is preliminary data.</text>
</comment>
<dbReference type="Pfam" id="PF02684">
    <property type="entry name" value="LpxB"/>
    <property type="match status" value="1"/>
</dbReference>
<dbReference type="GO" id="GO:0005543">
    <property type="term" value="F:phospholipid binding"/>
    <property type="evidence" value="ECO:0007669"/>
    <property type="project" value="TreeGrafter"/>
</dbReference>
<dbReference type="NCBIfam" id="TIGR00215">
    <property type="entry name" value="lpxB"/>
    <property type="match status" value="1"/>
</dbReference>
<dbReference type="AlphaFoldDB" id="A0A1R0F7R2"/>
<evidence type="ECO:0000313" key="13">
    <source>
        <dbReference type="Proteomes" id="UP000187344"/>
    </source>
</evidence>